<proteinExistence type="predicted"/>
<dbReference type="EMBL" id="AEMG01000019">
    <property type="protein sequence ID" value="EFW90893.1"/>
    <property type="molecule type" value="Genomic_DNA"/>
</dbReference>
<keyword evidence="2" id="KW-0472">Membrane</keyword>
<dbReference type="PANTHER" id="PTHR43471">
    <property type="entry name" value="ABC TRANSPORTER PERMEASE"/>
    <property type="match status" value="1"/>
</dbReference>
<feature type="compositionally biased region" description="Gly residues" evidence="1">
    <location>
        <begin position="163"/>
        <end position="177"/>
    </location>
</feature>
<dbReference type="Pfam" id="PF12679">
    <property type="entry name" value="ABC2_membrane_2"/>
    <property type="match status" value="1"/>
</dbReference>
<feature type="transmembrane region" description="Helical" evidence="2">
    <location>
        <begin position="587"/>
        <end position="611"/>
    </location>
</feature>
<dbReference type="RefSeq" id="WP_007981872.1">
    <property type="nucleotide sequence ID" value="NZ_AEMG01000019.1"/>
</dbReference>
<dbReference type="STRING" id="797209.GCA_000376445_03011"/>
<evidence type="ECO:0000313" key="3">
    <source>
        <dbReference type="EMBL" id="EFW90893.1"/>
    </source>
</evidence>
<reference evidence="4" key="2">
    <citation type="submission" date="2016-11" db="EMBL/GenBank/DDBJ databases">
        <authorList>
            <person name="Jaros S."/>
            <person name="Januszkiewicz K."/>
            <person name="Wedrychowicz H."/>
        </authorList>
    </citation>
    <scope>NUCLEOTIDE SEQUENCE [LARGE SCALE GENOMIC DNA]</scope>
    <source>
        <strain evidence="4">DX253</strain>
    </source>
</reference>
<reference evidence="6" key="3">
    <citation type="submission" date="2016-11" db="EMBL/GenBank/DDBJ databases">
        <authorList>
            <person name="Varghese N."/>
            <person name="Submissions S."/>
        </authorList>
    </citation>
    <scope>NUCLEOTIDE SEQUENCE [LARGE SCALE GENOMIC DNA]</scope>
    <source>
        <strain evidence="6">DX253</strain>
    </source>
</reference>
<accession>E7QX90</accession>
<feature type="compositionally biased region" description="Low complexity" evidence="1">
    <location>
        <begin position="217"/>
        <end position="233"/>
    </location>
</feature>
<feature type="transmembrane region" description="Helical" evidence="2">
    <location>
        <begin position="305"/>
        <end position="325"/>
    </location>
</feature>
<dbReference type="PATRIC" id="fig|797209.4.peg.3355"/>
<dbReference type="Proteomes" id="UP000003751">
    <property type="component" value="Unassembled WGS sequence"/>
</dbReference>
<gene>
    <name evidence="4" type="ORF">SAMN05444342_1109</name>
    <name evidence="3" type="ORF">ZOD2009_17143</name>
</gene>
<keyword evidence="2" id="KW-0812">Transmembrane</keyword>
<organism evidence="3 5">
    <name type="scientific">Haladaptatus paucihalophilus DX253</name>
    <dbReference type="NCBI Taxonomy" id="797209"/>
    <lineage>
        <taxon>Archaea</taxon>
        <taxon>Methanobacteriati</taxon>
        <taxon>Methanobacteriota</taxon>
        <taxon>Stenosarchaea group</taxon>
        <taxon>Halobacteria</taxon>
        <taxon>Halobacteriales</taxon>
        <taxon>Haladaptataceae</taxon>
        <taxon>Haladaptatus</taxon>
    </lineage>
</organism>
<evidence type="ECO:0000313" key="4">
    <source>
        <dbReference type="EMBL" id="SHK25225.1"/>
    </source>
</evidence>
<reference evidence="3 5" key="1">
    <citation type="journal article" date="2014" name="ISME J.">
        <title>Trehalose/2-sulfotrehalose biosynthesis and glycine-betaine uptake are widely spread mechanisms for osmoadaptation in the Halobacteriales.</title>
        <authorList>
            <person name="Youssef N.H."/>
            <person name="Savage-Ashlock K.N."/>
            <person name="McCully A.L."/>
            <person name="Luedtke B."/>
            <person name="Shaw E.I."/>
            <person name="Hoff W.D."/>
            <person name="Elshahed M.S."/>
        </authorList>
    </citation>
    <scope>NUCLEOTIDE SEQUENCE [LARGE SCALE GENOMIC DNA]</scope>
    <source>
        <strain evidence="3 5">DX253</strain>
    </source>
</reference>
<dbReference type="eggNOG" id="arCOG04450">
    <property type="taxonomic scope" value="Archaea"/>
</dbReference>
<evidence type="ECO:0000256" key="1">
    <source>
        <dbReference type="SAM" id="MobiDB-lite"/>
    </source>
</evidence>
<evidence type="ECO:0000313" key="6">
    <source>
        <dbReference type="Proteomes" id="UP000184203"/>
    </source>
</evidence>
<feature type="transmembrane region" description="Helical" evidence="2">
    <location>
        <begin position="503"/>
        <end position="526"/>
    </location>
</feature>
<dbReference type="GO" id="GO:0140359">
    <property type="term" value="F:ABC-type transporter activity"/>
    <property type="evidence" value="ECO:0007669"/>
    <property type="project" value="InterPro"/>
</dbReference>
<evidence type="ECO:0000313" key="5">
    <source>
        <dbReference type="Proteomes" id="UP000003751"/>
    </source>
</evidence>
<feature type="transmembrane region" description="Helical" evidence="2">
    <location>
        <begin position="477"/>
        <end position="497"/>
    </location>
</feature>
<feature type="transmembrane region" description="Helical" evidence="2">
    <location>
        <begin position="256"/>
        <end position="275"/>
    </location>
</feature>
<dbReference type="OrthoDB" id="106980at2157"/>
<keyword evidence="6" id="KW-1185">Reference proteome</keyword>
<feature type="region of interest" description="Disordered" evidence="1">
    <location>
        <begin position="160"/>
        <end position="246"/>
    </location>
</feature>
<keyword evidence="2" id="KW-1133">Transmembrane helix</keyword>
<dbReference type="EMBL" id="FRAN01000001">
    <property type="protein sequence ID" value="SHK25225.1"/>
    <property type="molecule type" value="Genomic_DNA"/>
</dbReference>
<dbReference type="GO" id="GO:0005886">
    <property type="term" value="C:plasma membrane"/>
    <property type="evidence" value="ECO:0007669"/>
    <property type="project" value="UniProtKB-SubCell"/>
</dbReference>
<feature type="transmembrane region" description="Helical" evidence="2">
    <location>
        <begin position="337"/>
        <end position="364"/>
    </location>
</feature>
<dbReference type="PANTHER" id="PTHR43471:SF3">
    <property type="entry name" value="ABC TRANSPORTER PERMEASE PROTEIN NATB"/>
    <property type="match status" value="1"/>
</dbReference>
<feature type="transmembrane region" description="Helical" evidence="2">
    <location>
        <begin position="371"/>
        <end position="388"/>
    </location>
</feature>
<evidence type="ECO:0000256" key="2">
    <source>
        <dbReference type="SAM" id="Phobius"/>
    </source>
</evidence>
<sequence length="641" mass="66932">MKRRKTLRIARWEVSKNAGQFDRRTLAVVAVVLLFVAVLTPMVASRGNTVDDGIYRVGVSEDSQYYGPVATDPTFVAVEPTAETYESGEFDVFVCTGDAVPNCPRDALRYKDSPKGKAALAELRTTVERYNDERMAEEPDRAAAFPVNVTLRYVQQNATAGAPGAGKSGASGPGAGDGITTRTTTAGETRLGGSDGAGSGGAGTDGTGGNDAGGRDGSATGSVAAPSVGSGSSIFVDNERQGTPSDISPPFPFESLVLAFAFILPMNFVIQAYASSVIEERINDRGELLLVSPVSRGDIIVGKTLPYFVGMVAIATVTAVGIVQFTPNVGTEPLAVAGAVVTAVSAVIPIALLFLASAFVGAMFSRSFKELTFVTVSLSVFLTSYAFVPSVFTDVHPIASISPLSLVVRVLQGESVALGQYAFSTLPLFLTAGVLFALGAGVYREEDMFTQRPVTLKALDALDSQLHGMRSVAKCSALSIPFVFVAELLAVALLFALPVDLSIPVLLLAIAFIEEVAKSVHVYAGFSHSRFDRSLRTVGSLGLLSGFGFFVGEKLTAIAQLVGLPNLELGRAAFGAATGLGVDASPLVLLGLLFAPLALHSVTATVTAYGASKDRNWYAWTLAVTTLVHAAYNLTVVNALG</sequence>
<feature type="transmembrane region" description="Helical" evidence="2">
    <location>
        <begin position="617"/>
        <end position="640"/>
    </location>
</feature>
<dbReference type="Proteomes" id="UP000184203">
    <property type="component" value="Unassembled WGS sequence"/>
</dbReference>
<feature type="compositionally biased region" description="Gly residues" evidence="1">
    <location>
        <begin position="193"/>
        <end position="216"/>
    </location>
</feature>
<feature type="transmembrane region" description="Helical" evidence="2">
    <location>
        <begin position="421"/>
        <end position="443"/>
    </location>
</feature>
<feature type="compositionally biased region" description="Low complexity" evidence="1">
    <location>
        <begin position="178"/>
        <end position="192"/>
    </location>
</feature>
<dbReference type="AlphaFoldDB" id="E7QX90"/>
<protein>
    <submittedName>
        <fullName evidence="3">ABC-type transport system permease protein</fullName>
    </submittedName>
</protein>
<name>E7QX90_HALPU</name>